<dbReference type="Gene3D" id="3.20.20.30">
    <property type="entry name" value="Luciferase-like domain"/>
    <property type="match status" value="1"/>
</dbReference>
<dbReference type="EMBL" id="UINC01139108">
    <property type="protein sequence ID" value="SVD25453.1"/>
    <property type="molecule type" value="Genomic_DNA"/>
</dbReference>
<feature type="domain" description="Luciferase-like" evidence="2">
    <location>
        <begin position="6"/>
        <end position="247"/>
    </location>
</feature>
<dbReference type="InterPro" id="IPR050564">
    <property type="entry name" value="F420-G6PD/mer"/>
</dbReference>
<feature type="non-terminal residue" evidence="3">
    <location>
        <position position="260"/>
    </location>
</feature>
<organism evidence="3">
    <name type="scientific">marine metagenome</name>
    <dbReference type="NCBI Taxonomy" id="408172"/>
    <lineage>
        <taxon>unclassified sequences</taxon>
        <taxon>metagenomes</taxon>
        <taxon>ecological metagenomes</taxon>
    </lineage>
</organism>
<dbReference type="PANTHER" id="PTHR43244">
    <property type="match status" value="1"/>
</dbReference>
<dbReference type="SUPFAM" id="SSF51679">
    <property type="entry name" value="Bacterial luciferase-like"/>
    <property type="match status" value="1"/>
</dbReference>
<reference evidence="3" key="1">
    <citation type="submission" date="2018-05" db="EMBL/GenBank/DDBJ databases">
        <authorList>
            <person name="Lanie J.A."/>
            <person name="Ng W.-L."/>
            <person name="Kazmierczak K.M."/>
            <person name="Andrzejewski T.M."/>
            <person name="Davidsen T.M."/>
            <person name="Wayne K.J."/>
            <person name="Tettelin H."/>
            <person name="Glass J.I."/>
            <person name="Rusch D."/>
            <person name="Podicherti R."/>
            <person name="Tsui H.-C.T."/>
            <person name="Winkler M.E."/>
        </authorList>
    </citation>
    <scope>NUCLEOTIDE SEQUENCE</scope>
</reference>
<name>A0A382TTZ0_9ZZZZ</name>
<dbReference type="GO" id="GO:0016705">
    <property type="term" value="F:oxidoreductase activity, acting on paired donors, with incorporation or reduction of molecular oxygen"/>
    <property type="evidence" value="ECO:0007669"/>
    <property type="project" value="InterPro"/>
</dbReference>
<evidence type="ECO:0000256" key="1">
    <source>
        <dbReference type="ARBA" id="ARBA00023002"/>
    </source>
</evidence>
<dbReference type="AlphaFoldDB" id="A0A382TTZ0"/>
<dbReference type="InterPro" id="IPR011251">
    <property type="entry name" value="Luciferase-like_dom"/>
</dbReference>
<evidence type="ECO:0000259" key="2">
    <source>
        <dbReference type="Pfam" id="PF00296"/>
    </source>
</evidence>
<dbReference type="Pfam" id="PF00296">
    <property type="entry name" value="Bac_luciferase"/>
    <property type="match status" value="1"/>
</dbReference>
<proteinExistence type="predicted"/>
<dbReference type="NCBIfam" id="TIGR03564">
    <property type="entry name" value="F420_MSMEG_4879"/>
    <property type="match status" value="1"/>
</dbReference>
<dbReference type="InterPro" id="IPR019910">
    <property type="entry name" value="Lucif-like_OxRdtase_MSMEG_4879"/>
</dbReference>
<evidence type="ECO:0000313" key="3">
    <source>
        <dbReference type="EMBL" id="SVD25453.1"/>
    </source>
</evidence>
<dbReference type="PANTHER" id="PTHR43244:SF1">
    <property type="entry name" value="5,10-METHYLENETETRAHYDROMETHANOPTERIN REDUCTASE"/>
    <property type="match status" value="1"/>
</dbReference>
<accession>A0A382TTZ0</accession>
<protein>
    <recommendedName>
        <fullName evidence="2">Luciferase-like domain-containing protein</fullName>
    </recommendedName>
</protein>
<gene>
    <name evidence="3" type="ORF">METZ01_LOCUS378307</name>
</gene>
<keyword evidence="1" id="KW-0560">Oxidoreductase</keyword>
<sequence length="260" mass="27472">MTGTGDSESLEDAVGQIVRAEADGFASAWRAQIMGLDALTVFALAAEKTSRIELGTAVVPTYPRHPHSLAMQAATVNVASGGRLALGVGRSHKIVIEDMLGISYDKPISHMRDYVSVLRGLLDGGNCAVDGEAYKVSASVGVQGARPLPLLVGALMPKMVELCGELCDGTLTWMSGPKHLANNVVPVLNGAAERAGRPKPRTVVSLPVCVTDDPEQTRRLAAKLFVLYGTLPVYRACLDEEGVEGPADIALVGNEDEVRR</sequence>
<dbReference type="InterPro" id="IPR036661">
    <property type="entry name" value="Luciferase-like_sf"/>
</dbReference>
<dbReference type="CDD" id="cd01097">
    <property type="entry name" value="Tetrahydromethanopterin_reductase"/>
    <property type="match status" value="1"/>
</dbReference>